<proteinExistence type="predicted"/>
<evidence type="ECO:0000313" key="2">
    <source>
        <dbReference type="Proteomes" id="UP001419268"/>
    </source>
</evidence>
<name>A0AAP0JHJ8_9MAGN</name>
<keyword evidence="2" id="KW-1185">Reference proteome</keyword>
<accession>A0AAP0JHJ8</accession>
<protein>
    <submittedName>
        <fullName evidence="1">Uncharacterized protein</fullName>
    </submittedName>
</protein>
<organism evidence="1 2">
    <name type="scientific">Stephania cephalantha</name>
    <dbReference type="NCBI Taxonomy" id="152367"/>
    <lineage>
        <taxon>Eukaryota</taxon>
        <taxon>Viridiplantae</taxon>
        <taxon>Streptophyta</taxon>
        <taxon>Embryophyta</taxon>
        <taxon>Tracheophyta</taxon>
        <taxon>Spermatophyta</taxon>
        <taxon>Magnoliopsida</taxon>
        <taxon>Ranunculales</taxon>
        <taxon>Menispermaceae</taxon>
        <taxon>Menispermoideae</taxon>
        <taxon>Cissampelideae</taxon>
        <taxon>Stephania</taxon>
    </lineage>
</organism>
<gene>
    <name evidence="1" type="ORF">Scep_012668</name>
</gene>
<reference evidence="1 2" key="1">
    <citation type="submission" date="2024-01" db="EMBL/GenBank/DDBJ databases">
        <title>Genome assemblies of Stephania.</title>
        <authorList>
            <person name="Yang L."/>
        </authorList>
    </citation>
    <scope>NUCLEOTIDE SEQUENCE [LARGE SCALE GENOMIC DNA]</scope>
    <source>
        <strain evidence="1">JXDWG</strain>
        <tissue evidence="1">Leaf</tissue>
    </source>
</reference>
<sequence length="94" mass="10747">MQRRREMQQGGGATVVRKRRRKWRWRDGGTAATPEAAVARRWCRQRRRRGFDVGAVNDAMAVLDRSLLDEGCESTNVDDAMETKEAKINETPTV</sequence>
<dbReference type="Proteomes" id="UP001419268">
    <property type="component" value="Unassembled WGS sequence"/>
</dbReference>
<dbReference type="EMBL" id="JBBNAG010000005">
    <property type="protein sequence ID" value="KAK9133140.1"/>
    <property type="molecule type" value="Genomic_DNA"/>
</dbReference>
<comment type="caution">
    <text evidence="1">The sequence shown here is derived from an EMBL/GenBank/DDBJ whole genome shotgun (WGS) entry which is preliminary data.</text>
</comment>
<evidence type="ECO:0000313" key="1">
    <source>
        <dbReference type="EMBL" id="KAK9133140.1"/>
    </source>
</evidence>
<dbReference type="AlphaFoldDB" id="A0AAP0JHJ8"/>